<protein>
    <submittedName>
        <fullName evidence="1">Uncharacterized protein</fullName>
    </submittedName>
</protein>
<proteinExistence type="predicted"/>
<reference evidence="1 2" key="1">
    <citation type="submission" date="2015-01" db="EMBL/GenBank/DDBJ databases">
        <title>Evolution of Trichinella species and genotypes.</title>
        <authorList>
            <person name="Korhonen P.K."/>
            <person name="Edoardo P."/>
            <person name="Giuseppe L.R."/>
            <person name="Gasser R.B."/>
        </authorList>
    </citation>
    <scope>NUCLEOTIDE SEQUENCE [LARGE SCALE GENOMIC DNA]</scope>
    <source>
        <strain evidence="1">ISS1029</strain>
    </source>
</reference>
<dbReference type="AlphaFoldDB" id="A0A0V1H4T7"/>
<comment type="caution">
    <text evidence="1">The sequence shown here is derived from an EMBL/GenBank/DDBJ whole genome shotgun (WGS) entry which is preliminary data.</text>
</comment>
<accession>A0A0V1H4T7</accession>
<organism evidence="1 2">
    <name type="scientific">Trichinella zimbabwensis</name>
    <dbReference type="NCBI Taxonomy" id="268475"/>
    <lineage>
        <taxon>Eukaryota</taxon>
        <taxon>Metazoa</taxon>
        <taxon>Ecdysozoa</taxon>
        <taxon>Nematoda</taxon>
        <taxon>Enoplea</taxon>
        <taxon>Dorylaimia</taxon>
        <taxon>Trichinellida</taxon>
        <taxon>Trichinellidae</taxon>
        <taxon>Trichinella</taxon>
    </lineage>
</organism>
<name>A0A0V1H4T7_9BILA</name>
<keyword evidence="2" id="KW-1185">Reference proteome</keyword>
<gene>
    <name evidence="1" type="ORF">T11_12104</name>
</gene>
<evidence type="ECO:0000313" key="2">
    <source>
        <dbReference type="Proteomes" id="UP000055024"/>
    </source>
</evidence>
<dbReference type="Proteomes" id="UP000055024">
    <property type="component" value="Unassembled WGS sequence"/>
</dbReference>
<sequence length="98" mass="11125">MLECHSSSDSIRWVIFRGAISPIFWSYKFMDQFYSVPHKRFPIPGKSITLLTYEINFAVIRAATNSKRGSVTLFKGATLDFATINLIVAFPPTSIIFM</sequence>
<dbReference type="EMBL" id="JYDP01000138">
    <property type="protein sequence ID" value="KRZ05516.1"/>
    <property type="molecule type" value="Genomic_DNA"/>
</dbReference>
<evidence type="ECO:0000313" key="1">
    <source>
        <dbReference type="EMBL" id="KRZ05516.1"/>
    </source>
</evidence>